<feature type="non-terminal residue" evidence="2">
    <location>
        <position position="1"/>
    </location>
</feature>
<feature type="compositionally biased region" description="Polar residues" evidence="1">
    <location>
        <begin position="1"/>
        <end position="11"/>
    </location>
</feature>
<feature type="region of interest" description="Disordered" evidence="1">
    <location>
        <begin position="1"/>
        <end position="62"/>
    </location>
</feature>
<keyword evidence="3" id="KW-1185">Reference proteome</keyword>
<accession>A0AAV7UNZ3</accession>
<comment type="caution">
    <text evidence="2">The sequence shown here is derived from an EMBL/GenBank/DDBJ whole genome shotgun (WGS) entry which is preliminary data.</text>
</comment>
<proteinExistence type="predicted"/>
<dbReference type="EMBL" id="JANPWB010000005">
    <property type="protein sequence ID" value="KAJ1190381.1"/>
    <property type="molecule type" value="Genomic_DNA"/>
</dbReference>
<dbReference type="Proteomes" id="UP001066276">
    <property type="component" value="Chromosome 3_1"/>
</dbReference>
<protein>
    <submittedName>
        <fullName evidence="2">Uncharacterized protein</fullName>
    </submittedName>
</protein>
<evidence type="ECO:0000313" key="3">
    <source>
        <dbReference type="Proteomes" id="UP001066276"/>
    </source>
</evidence>
<reference evidence="2" key="1">
    <citation type="journal article" date="2022" name="bioRxiv">
        <title>Sequencing and chromosome-scale assembly of the giantPleurodeles waltlgenome.</title>
        <authorList>
            <person name="Brown T."/>
            <person name="Elewa A."/>
            <person name="Iarovenko S."/>
            <person name="Subramanian E."/>
            <person name="Araus A.J."/>
            <person name="Petzold A."/>
            <person name="Susuki M."/>
            <person name="Suzuki K.-i.T."/>
            <person name="Hayashi T."/>
            <person name="Toyoda A."/>
            <person name="Oliveira C."/>
            <person name="Osipova E."/>
            <person name="Leigh N.D."/>
            <person name="Simon A."/>
            <person name="Yun M.H."/>
        </authorList>
    </citation>
    <scope>NUCLEOTIDE SEQUENCE</scope>
    <source>
        <strain evidence="2">20211129_DDA</strain>
        <tissue evidence="2">Liver</tissue>
    </source>
</reference>
<evidence type="ECO:0000313" key="2">
    <source>
        <dbReference type="EMBL" id="KAJ1190381.1"/>
    </source>
</evidence>
<feature type="compositionally biased region" description="Polar residues" evidence="1">
    <location>
        <begin position="39"/>
        <end position="56"/>
    </location>
</feature>
<sequence>SNTPGQGTTVCHSRRLHSIPGQGFSEDSSPASPDDLEQHGQSGLSGQTALVSCTRPTPTPPT</sequence>
<feature type="non-terminal residue" evidence="2">
    <location>
        <position position="62"/>
    </location>
</feature>
<dbReference type="AlphaFoldDB" id="A0AAV7UNZ3"/>
<organism evidence="2 3">
    <name type="scientific">Pleurodeles waltl</name>
    <name type="common">Iberian ribbed newt</name>
    <dbReference type="NCBI Taxonomy" id="8319"/>
    <lineage>
        <taxon>Eukaryota</taxon>
        <taxon>Metazoa</taxon>
        <taxon>Chordata</taxon>
        <taxon>Craniata</taxon>
        <taxon>Vertebrata</taxon>
        <taxon>Euteleostomi</taxon>
        <taxon>Amphibia</taxon>
        <taxon>Batrachia</taxon>
        <taxon>Caudata</taxon>
        <taxon>Salamandroidea</taxon>
        <taxon>Salamandridae</taxon>
        <taxon>Pleurodelinae</taxon>
        <taxon>Pleurodeles</taxon>
    </lineage>
</organism>
<evidence type="ECO:0000256" key="1">
    <source>
        <dbReference type="SAM" id="MobiDB-lite"/>
    </source>
</evidence>
<gene>
    <name evidence="2" type="ORF">NDU88_007119</name>
</gene>
<name>A0AAV7UNZ3_PLEWA</name>